<dbReference type="GO" id="GO:0003700">
    <property type="term" value="F:DNA-binding transcription factor activity"/>
    <property type="evidence" value="ECO:0007669"/>
    <property type="project" value="InterPro"/>
</dbReference>
<dbReference type="PANTHER" id="PTHR43280:SF2">
    <property type="entry name" value="HTH-TYPE TRANSCRIPTIONAL REGULATOR EXSA"/>
    <property type="match status" value="1"/>
</dbReference>
<keyword evidence="2" id="KW-0238">DNA-binding</keyword>
<accession>D9PHG4</accession>
<gene>
    <name evidence="5" type="ORF">LDC_0964</name>
</gene>
<organism evidence="5">
    <name type="scientific">sediment metagenome</name>
    <dbReference type="NCBI Taxonomy" id="749907"/>
    <lineage>
        <taxon>unclassified sequences</taxon>
        <taxon>metagenomes</taxon>
        <taxon>ecological metagenomes</taxon>
    </lineage>
</organism>
<dbReference type="Gene3D" id="1.10.10.60">
    <property type="entry name" value="Homeodomain-like"/>
    <property type="match status" value="2"/>
</dbReference>
<keyword evidence="3" id="KW-0804">Transcription</keyword>
<dbReference type="SMART" id="SM00342">
    <property type="entry name" value="HTH_ARAC"/>
    <property type="match status" value="1"/>
</dbReference>
<comment type="caution">
    <text evidence="5">The sequence shown here is derived from an EMBL/GenBank/DDBJ whole genome shotgun (WGS) entry which is preliminary data.</text>
</comment>
<name>D9PHG4_9ZZZZ</name>
<evidence type="ECO:0000256" key="3">
    <source>
        <dbReference type="ARBA" id="ARBA00023163"/>
    </source>
</evidence>
<dbReference type="InterPro" id="IPR018060">
    <property type="entry name" value="HTH_AraC"/>
</dbReference>
<dbReference type="InterPro" id="IPR009057">
    <property type="entry name" value="Homeodomain-like_sf"/>
</dbReference>
<evidence type="ECO:0000256" key="1">
    <source>
        <dbReference type="ARBA" id="ARBA00023015"/>
    </source>
</evidence>
<evidence type="ECO:0000313" key="5">
    <source>
        <dbReference type="EMBL" id="EFK96999.1"/>
    </source>
</evidence>
<feature type="domain" description="HTH araC/xylS-type" evidence="4">
    <location>
        <begin position="38"/>
        <end position="134"/>
    </location>
</feature>
<dbReference type="Pfam" id="PF12833">
    <property type="entry name" value="HTH_18"/>
    <property type="match status" value="1"/>
</dbReference>
<dbReference type="SUPFAM" id="SSF46689">
    <property type="entry name" value="Homeodomain-like"/>
    <property type="match status" value="2"/>
</dbReference>
<dbReference type="GO" id="GO:0043565">
    <property type="term" value="F:sequence-specific DNA binding"/>
    <property type="evidence" value="ECO:0007669"/>
    <property type="project" value="InterPro"/>
</dbReference>
<keyword evidence="1" id="KW-0805">Transcription regulation</keyword>
<dbReference type="PANTHER" id="PTHR43280">
    <property type="entry name" value="ARAC-FAMILY TRANSCRIPTIONAL REGULATOR"/>
    <property type="match status" value="1"/>
</dbReference>
<proteinExistence type="predicted"/>
<dbReference type="AlphaFoldDB" id="D9PHG4"/>
<dbReference type="PROSITE" id="PS01124">
    <property type="entry name" value="HTH_ARAC_FAMILY_2"/>
    <property type="match status" value="1"/>
</dbReference>
<evidence type="ECO:0000256" key="2">
    <source>
        <dbReference type="ARBA" id="ARBA00023125"/>
    </source>
</evidence>
<dbReference type="EMBL" id="ADZX01000370">
    <property type="protein sequence ID" value="EFK96999.1"/>
    <property type="molecule type" value="Genomic_DNA"/>
</dbReference>
<protein>
    <submittedName>
        <fullName evidence="5">Protein containing Helix-turn-helix, AraC domain</fullName>
    </submittedName>
</protein>
<reference evidence="5" key="2">
    <citation type="journal article" date="2011" name="Microb. Ecol.">
        <title>Taxonomic and Functional Metagenomic Profiling of the Microbial Community in the Anoxic Sediment of a Sub-saline Shallow Lake (Laguna de Carrizo, Central Spain).</title>
        <authorList>
            <person name="Ferrer M."/>
            <person name="Guazzaroni M.E."/>
            <person name="Richter M."/>
            <person name="Garcia-Salamanca A."/>
            <person name="Yarza P."/>
            <person name="Suarez-Suarez A."/>
            <person name="Solano J."/>
            <person name="Alcaide M."/>
            <person name="van Dillewijn P."/>
            <person name="Molina-Henares M.A."/>
            <person name="Lopez-Cortes N."/>
            <person name="Al-Ramahi Y."/>
            <person name="Guerrero C."/>
            <person name="Acosta A."/>
            <person name="de Eugenio L.I."/>
            <person name="Martinez V."/>
            <person name="Marques S."/>
            <person name="Rojo F."/>
            <person name="Santero E."/>
            <person name="Genilloud O."/>
            <person name="Perez-Perez J."/>
            <person name="Rossello-Mora R."/>
            <person name="Ramos J.L."/>
        </authorList>
    </citation>
    <scope>NUCLEOTIDE SEQUENCE</scope>
</reference>
<reference evidence="5" key="1">
    <citation type="submission" date="2010-07" db="EMBL/GenBank/DDBJ databases">
        <authorList>
            <consortium name="CONSOLIDER consortium CSD2007-00005"/>
            <person name="Guazzaroni M.-E."/>
            <person name="Richter M."/>
            <person name="Garcia-Salamanca A."/>
            <person name="Yarza P."/>
            <person name="Ferrer M."/>
        </authorList>
    </citation>
    <scope>NUCLEOTIDE SEQUENCE</scope>
</reference>
<evidence type="ECO:0000259" key="4">
    <source>
        <dbReference type="PROSITE" id="PS01124"/>
    </source>
</evidence>
<sequence>MNIIEEKKLMLIAELFKNFSDIIIKNKLIEFRKEKPVYYLKKYIEENLNNPIDIKNATEYIGRSASFVTHKFKEIYGKSFHKYLIHARIEQAKNLLQKHSISETFHLCGFTDRYHFSKVFKKIEGITPHQYQLLINK</sequence>